<evidence type="ECO:0000313" key="3">
    <source>
        <dbReference type="Proteomes" id="UP000823775"/>
    </source>
</evidence>
<name>A0ABS8WV51_DATST</name>
<keyword evidence="3" id="KW-1185">Reference proteome</keyword>
<reference evidence="2 3" key="1">
    <citation type="journal article" date="2021" name="BMC Genomics">
        <title>Datura genome reveals duplications of psychoactive alkaloid biosynthetic genes and high mutation rate following tissue culture.</title>
        <authorList>
            <person name="Rajewski A."/>
            <person name="Carter-House D."/>
            <person name="Stajich J."/>
            <person name="Litt A."/>
        </authorList>
    </citation>
    <scope>NUCLEOTIDE SEQUENCE [LARGE SCALE GENOMIC DNA]</scope>
    <source>
        <strain evidence="2">AR-01</strain>
    </source>
</reference>
<feature type="non-terminal residue" evidence="2">
    <location>
        <position position="58"/>
    </location>
</feature>
<accession>A0ABS8WV51</accession>
<organism evidence="2 3">
    <name type="scientific">Datura stramonium</name>
    <name type="common">Jimsonweed</name>
    <name type="synonym">Common thornapple</name>
    <dbReference type="NCBI Taxonomy" id="4076"/>
    <lineage>
        <taxon>Eukaryota</taxon>
        <taxon>Viridiplantae</taxon>
        <taxon>Streptophyta</taxon>
        <taxon>Embryophyta</taxon>
        <taxon>Tracheophyta</taxon>
        <taxon>Spermatophyta</taxon>
        <taxon>Magnoliopsida</taxon>
        <taxon>eudicotyledons</taxon>
        <taxon>Gunneridae</taxon>
        <taxon>Pentapetalae</taxon>
        <taxon>asterids</taxon>
        <taxon>lamiids</taxon>
        <taxon>Solanales</taxon>
        <taxon>Solanaceae</taxon>
        <taxon>Solanoideae</taxon>
        <taxon>Datureae</taxon>
        <taxon>Datura</taxon>
    </lineage>
</organism>
<dbReference type="EMBL" id="JACEIK010014324">
    <property type="protein sequence ID" value="MCE3216827.1"/>
    <property type="molecule type" value="Genomic_DNA"/>
</dbReference>
<comment type="caution">
    <text evidence="2">The sequence shown here is derived from an EMBL/GenBank/DDBJ whole genome shotgun (WGS) entry which is preliminary data.</text>
</comment>
<proteinExistence type="predicted"/>
<feature type="compositionally biased region" description="Polar residues" evidence="1">
    <location>
        <begin position="37"/>
        <end position="58"/>
    </location>
</feature>
<evidence type="ECO:0000313" key="2">
    <source>
        <dbReference type="EMBL" id="MCE3216827.1"/>
    </source>
</evidence>
<protein>
    <submittedName>
        <fullName evidence="2">Uncharacterized protein</fullName>
    </submittedName>
</protein>
<gene>
    <name evidence="2" type="ORF">HAX54_008316</name>
</gene>
<dbReference type="Proteomes" id="UP000823775">
    <property type="component" value="Unassembled WGS sequence"/>
</dbReference>
<sequence>MQHPDVPLFSQTDLSTNITDISRIISHTEAQPVESDPTVTSVNSTDEATINDNNDCTV</sequence>
<feature type="region of interest" description="Disordered" evidence="1">
    <location>
        <begin position="27"/>
        <end position="58"/>
    </location>
</feature>
<evidence type="ECO:0000256" key="1">
    <source>
        <dbReference type="SAM" id="MobiDB-lite"/>
    </source>
</evidence>